<name>A0AAN8WXY0_HALRR</name>
<dbReference type="Gene3D" id="3.30.160.60">
    <property type="entry name" value="Classic Zinc Finger"/>
    <property type="match status" value="2"/>
</dbReference>
<evidence type="ECO:0000313" key="4">
    <source>
        <dbReference type="Proteomes" id="UP001381693"/>
    </source>
</evidence>
<dbReference type="InterPro" id="IPR013087">
    <property type="entry name" value="Znf_C2H2_type"/>
</dbReference>
<gene>
    <name evidence="3" type="ORF">SK128_025128</name>
</gene>
<proteinExistence type="predicted"/>
<keyword evidence="1" id="KW-0863">Zinc-finger</keyword>
<dbReference type="AlphaFoldDB" id="A0AAN8WXY0"/>
<feature type="domain" description="C2H2-type" evidence="2">
    <location>
        <begin position="61"/>
        <end position="89"/>
    </location>
</feature>
<dbReference type="PANTHER" id="PTHR33936:SF24">
    <property type="entry name" value="C2H2-TYPE DOMAIN-CONTAINING PROTEIN"/>
    <property type="match status" value="1"/>
</dbReference>
<sequence length="282" mass="31568">MEGRTLPSTSVFVKCSYCDKDFTTVSHKRRHEANIHGISPIREHMSERTGAGVGSALSLGLICDICDKTFSNSANKKKHVKNIHGIYEPPSASDLSCDICAQTFSRLSSKRRHVKEVHELPRTSCSKPTVVMCKECDVHFGTLRSYRHHLLQSHNVTTNSVNYEFGSEEEFMAWKGGLEMDVGVSYTTQSGSWKSADGIKTIYYCQRSGVKRSALDADNKRAGKSQGTSKIGYFCTSSLEVVKCDGCVQVTYYMDHRDHDTDFPSLVHLKLPTSENRRPPRT</sequence>
<feature type="domain" description="C2H2-type" evidence="2">
    <location>
        <begin position="95"/>
        <end position="123"/>
    </location>
</feature>
<dbReference type="InterPro" id="IPR052797">
    <property type="entry name" value="RegFact_GeneExpr_CellDeath"/>
</dbReference>
<dbReference type="PROSITE" id="PS00028">
    <property type="entry name" value="ZINC_FINGER_C2H2_1"/>
    <property type="match status" value="4"/>
</dbReference>
<dbReference type="SMART" id="SM00355">
    <property type="entry name" value="ZnF_C2H2"/>
    <property type="match status" value="4"/>
</dbReference>
<protein>
    <recommendedName>
        <fullName evidence="2">C2H2-type domain-containing protein</fullName>
    </recommendedName>
</protein>
<dbReference type="PANTHER" id="PTHR33936">
    <property type="entry name" value="PROTEIN CBG17840"/>
    <property type="match status" value="1"/>
</dbReference>
<dbReference type="Pfam" id="PF00096">
    <property type="entry name" value="zf-C2H2"/>
    <property type="match status" value="1"/>
</dbReference>
<accession>A0AAN8WXY0</accession>
<dbReference type="InterPro" id="IPR036236">
    <property type="entry name" value="Znf_C2H2_sf"/>
</dbReference>
<dbReference type="SUPFAM" id="SSF57667">
    <property type="entry name" value="beta-beta-alpha zinc fingers"/>
    <property type="match status" value="1"/>
</dbReference>
<evidence type="ECO:0000313" key="3">
    <source>
        <dbReference type="EMBL" id="KAK7074385.1"/>
    </source>
</evidence>
<organism evidence="3 4">
    <name type="scientific">Halocaridina rubra</name>
    <name type="common">Hawaiian red shrimp</name>
    <dbReference type="NCBI Taxonomy" id="373956"/>
    <lineage>
        <taxon>Eukaryota</taxon>
        <taxon>Metazoa</taxon>
        <taxon>Ecdysozoa</taxon>
        <taxon>Arthropoda</taxon>
        <taxon>Crustacea</taxon>
        <taxon>Multicrustacea</taxon>
        <taxon>Malacostraca</taxon>
        <taxon>Eumalacostraca</taxon>
        <taxon>Eucarida</taxon>
        <taxon>Decapoda</taxon>
        <taxon>Pleocyemata</taxon>
        <taxon>Caridea</taxon>
        <taxon>Atyoidea</taxon>
        <taxon>Atyidae</taxon>
        <taxon>Halocaridina</taxon>
    </lineage>
</organism>
<feature type="domain" description="C2H2-type" evidence="2">
    <location>
        <begin position="13"/>
        <end position="36"/>
    </location>
</feature>
<dbReference type="Proteomes" id="UP001381693">
    <property type="component" value="Unassembled WGS sequence"/>
</dbReference>
<keyword evidence="1" id="KW-0479">Metal-binding</keyword>
<reference evidence="3 4" key="1">
    <citation type="submission" date="2023-11" db="EMBL/GenBank/DDBJ databases">
        <title>Halocaridina rubra genome assembly.</title>
        <authorList>
            <person name="Smith C."/>
        </authorList>
    </citation>
    <scope>NUCLEOTIDE SEQUENCE [LARGE SCALE GENOMIC DNA]</scope>
    <source>
        <strain evidence="3">EP-1</strain>
        <tissue evidence="3">Whole</tissue>
    </source>
</reference>
<dbReference type="PROSITE" id="PS50157">
    <property type="entry name" value="ZINC_FINGER_C2H2_2"/>
    <property type="match status" value="3"/>
</dbReference>
<dbReference type="GO" id="GO:0008270">
    <property type="term" value="F:zinc ion binding"/>
    <property type="evidence" value="ECO:0007669"/>
    <property type="project" value="UniProtKB-KW"/>
</dbReference>
<keyword evidence="1" id="KW-0862">Zinc</keyword>
<comment type="caution">
    <text evidence="3">The sequence shown here is derived from an EMBL/GenBank/DDBJ whole genome shotgun (WGS) entry which is preliminary data.</text>
</comment>
<evidence type="ECO:0000259" key="2">
    <source>
        <dbReference type="PROSITE" id="PS50157"/>
    </source>
</evidence>
<evidence type="ECO:0000256" key="1">
    <source>
        <dbReference type="PROSITE-ProRule" id="PRU00042"/>
    </source>
</evidence>
<dbReference type="EMBL" id="JAXCGZ010011628">
    <property type="protein sequence ID" value="KAK7074385.1"/>
    <property type="molecule type" value="Genomic_DNA"/>
</dbReference>
<keyword evidence="4" id="KW-1185">Reference proteome</keyword>